<reference evidence="11 12" key="1">
    <citation type="submission" date="2019-03" db="EMBL/GenBank/DDBJ databases">
        <title>Genomic Encyclopedia of Type Strains, Phase IV (KMG-IV): sequencing the most valuable type-strain genomes for metagenomic binning, comparative biology and taxonomic classification.</title>
        <authorList>
            <person name="Goeker M."/>
        </authorList>
    </citation>
    <scope>NUCLEOTIDE SEQUENCE [LARGE SCALE GENOMIC DNA]</scope>
    <source>
        <strain evidence="11 12">DSM 2132</strain>
    </source>
</reference>
<dbReference type="GO" id="GO:0044718">
    <property type="term" value="P:siderophore transmembrane transport"/>
    <property type="evidence" value="ECO:0007669"/>
    <property type="project" value="TreeGrafter"/>
</dbReference>
<evidence type="ECO:0000256" key="5">
    <source>
        <dbReference type="ARBA" id="ARBA00023077"/>
    </source>
</evidence>
<keyword evidence="6 8" id="KW-0472">Membrane</keyword>
<evidence type="ECO:0000313" key="12">
    <source>
        <dbReference type="Proteomes" id="UP000295399"/>
    </source>
</evidence>
<feature type="domain" description="TonB-dependent receptor-like beta-barrel" evidence="9">
    <location>
        <begin position="306"/>
        <end position="744"/>
    </location>
</feature>
<dbReference type="InterPro" id="IPR037066">
    <property type="entry name" value="Plug_dom_sf"/>
</dbReference>
<keyword evidence="3" id="KW-1134">Transmembrane beta strand</keyword>
<dbReference type="Pfam" id="PF07715">
    <property type="entry name" value="Plug"/>
    <property type="match status" value="1"/>
</dbReference>
<evidence type="ECO:0000259" key="10">
    <source>
        <dbReference type="Pfam" id="PF07715"/>
    </source>
</evidence>
<dbReference type="PANTHER" id="PTHR30069">
    <property type="entry name" value="TONB-DEPENDENT OUTER MEMBRANE RECEPTOR"/>
    <property type="match status" value="1"/>
</dbReference>
<dbReference type="InterPro" id="IPR000531">
    <property type="entry name" value="Beta-barrel_TonB"/>
</dbReference>
<dbReference type="GO" id="GO:0015344">
    <property type="term" value="F:siderophore uptake transmembrane transporter activity"/>
    <property type="evidence" value="ECO:0007669"/>
    <property type="project" value="TreeGrafter"/>
</dbReference>
<dbReference type="Gene3D" id="2.170.130.10">
    <property type="entry name" value="TonB-dependent receptor, plug domain"/>
    <property type="match status" value="1"/>
</dbReference>
<keyword evidence="7" id="KW-0998">Cell outer membrane</keyword>
<name>A0A4R2PE67_RHOSA</name>
<dbReference type="PANTHER" id="PTHR30069:SF49">
    <property type="entry name" value="OUTER MEMBRANE PROTEIN C"/>
    <property type="match status" value="1"/>
</dbReference>
<dbReference type="SUPFAM" id="SSF56935">
    <property type="entry name" value="Porins"/>
    <property type="match status" value="1"/>
</dbReference>
<evidence type="ECO:0000256" key="7">
    <source>
        <dbReference type="ARBA" id="ARBA00023237"/>
    </source>
</evidence>
<comment type="subcellular location">
    <subcellularLocation>
        <location evidence="1">Cell outer membrane</location>
        <topology evidence="1">Multi-pass membrane protein</topology>
    </subcellularLocation>
</comment>
<dbReference type="InParanoid" id="A0A4R2PE67"/>
<keyword evidence="5 8" id="KW-0798">TonB box</keyword>
<keyword evidence="4" id="KW-0812">Transmembrane</keyword>
<dbReference type="EMBL" id="SLXO01000007">
    <property type="protein sequence ID" value="TCP33543.1"/>
    <property type="molecule type" value="Genomic_DNA"/>
</dbReference>
<feature type="domain" description="TonB-dependent receptor plug" evidence="10">
    <location>
        <begin position="144"/>
        <end position="229"/>
    </location>
</feature>
<evidence type="ECO:0000256" key="4">
    <source>
        <dbReference type="ARBA" id="ARBA00022692"/>
    </source>
</evidence>
<comment type="caution">
    <text evidence="11">The sequence shown here is derived from an EMBL/GenBank/DDBJ whole genome shotgun (WGS) entry which is preliminary data.</text>
</comment>
<dbReference type="InterPro" id="IPR039426">
    <property type="entry name" value="TonB-dep_rcpt-like"/>
</dbReference>
<evidence type="ECO:0000256" key="6">
    <source>
        <dbReference type="ARBA" id="ARBA00023136"/>
    </source>
</evidence>
<dbReference type="AlphaFoldDB" id="A0A4R2PE67"/>
<dbReference type="Pfam" id="PF00593">
    <property type="entry name" value="TonB_dep_Rec_b-barrel"/>
    <property type="match status" value="1"/>
</dbReference>
<dbReference type="OrthoDB" id="9760333at2"/>
<dbReference type="Proteomes" id="UP000295399">
    <property type="component" value="Unassembled WGS sequence"/>
</dbReference>
<evidence type="ECO:0000256" key="8">
    <source>
        <dbReference type="RuleBase" id="RU003357"/>
    </source>
</evidence>
<comment type="similarity">
    <text evidence="8">Belongs to the TonB-dependent receptor family.</text>
</comment>
<dbReference type="InterPro" id="IPR036942">
    <property type="entry name" value="Beta-barrel_TonB_sf"/>
</dbReference>
<keyword evidence="11" id="KW-0675">Receptor</keyword>
<evidence type="ECO:0000256" key="1">
    <source>
        <dbReference type="ARBA" id="ARBA00004571"/>
    </source>
</evidence>
<evidence type="ECO:0000256" key="3">
    <source>
        <dbReference type="ARBA" id="ARBA00022452"/>
    </source>
</evidence>
<dbReference type="InterPro" id="IPR012910">
    <property type="entry name" value="Plug_dom"/>
</dbReference>
<keyword evidence="12" id="KW-1185">Reference proteome</keyword>
<dbReference type="RefSeq" id="WP_132708818.1">
    <property type="nucleotide sequence ID" value="NZ_JACIGF010000007.1"/>
</dbReference>
<sequence length="785" mass="83164">MIAPARIDARIDARIGAHISARPRRLAPGSQIASQSAPQTARLSAPLVPIEPRSPVAPHAPIEPERAALRRCRVARTSHSANHWAGNWASRALAVAALLAAPAAALSAAEPGQTLGPIEEIVITAERLRRDRLSVAPMAAPSLAADTAAALERVPGGAVNALGPLSGQVQLRGLSSTRLAVRVDGQAIASGGPNLMDPPLHYAPRPLVDRLEVVRGIAPVSAGPGLGGAVDAKLKRSHFADADADRGVKADLTVRGQSVDRGFQGGGMVALADRRYRAHVLGSYERGGDYRFPGGRVRATRYQRASAGLGGGVRVGADHRLGAQYRYVDTATTGTPALGSDIRFFHTHLGRADYAGQWGAWAVAGRVDVGRVDHGMANTLLRPDPGARARRSLPADSRSLGYKVSAARGLGPGRLTLGTDGDRRRHDLTITNPANADFRVASFVDARVRQAGAFVDYAADAEPVHLSAGLRVDHWTSDAGAVAAGPAVPPPVQGLAAAFNAQDRRRTDTDWAASARLGVDLTDSLTGTLAGGRQTRAPLFVERYAWLPLPVSGGLADGNIYVGDVDLTPEVAHTVEGGLDWATERVLISPRIYARWVDGFIQGVPVDATPGLADSPVERIAAMNGDPTPLRFANVPALFYGLDAQIAVKLGAHWLADAVVGHVRAKRRDIDEPLYRIQPARATLGLTYERGAWTLRAEGVMVARQTRVSRTLEEPATGGYALVNLSSQWRANDQVAVRAGLENLTDRRYDQHLAGFNRVAGSDVGLGARLPGRGRGGYVEVQWTY</sequence>
<dbReference type="GO" id="GO:0009279">
    <property type="term" value="C:cell outer membrane"/>
    <property type="evidence" value="ECO:0007669"/>
    <property type="project" value="UniProtKB-SubCell"/>
</dbReference>
<evidence type="ECO:0000313" key="11">
    <source>
        <dbReference type="EMBL" id="TCP33543.1"/>
    </source>
</evidence>
<accession>A0A4R2PE67</accession>
<protein>
    <submittedName>
        <fullName evidence="11">Iron complex outermembrane receptor protein</fullName>
    </submittedName>
</protein>
<gene>
    <name evidence="11" type="ORF">EV659_107156</name>
</gene>
<dbReference type="Gene3D" id="2.40.170.20">
    <property type="entry name" value="TonB-dependent receptor, beta-barrel domain"/>
    <property type="match status" value="1"/>
</dbReference>
<evidence type="ECO:0000256" key="2">
    <source>
        <dbReference type="ARBA" id="ARBA00022448"/>
    </source>
</evidence>
<proteinExistence type="inferred from homology"/>
<evidence type="ECO:0000259" key="9">
    <source>
        <dbReference type="Pfam" id="PF00593"/>
    </source>
</evidence>
<organism evidence="11 12">
    <name type="scientific">Rhodothalassium salexigens DSM 2132</name>
    <dbReference type="NCBI Taxonomy" id="1188247"/>
    <lineage>
        <taxon>Bacteria</taxon>
        <taxon>Pseudomonadati</taxon>
        <taxon>Pseudomonadota</taxon>
        <taxon>Alphaproteobacteria</taxon>
        <taxon>Rhodothalassiales</taxon>
        <taxon>Rhodothalassiaceae</taxon>
        <taxon>Rhodothalassium</taxon>
    </lineage>
</organism>
<keyword evidence="2" id="KW-0813">Transport</keyword>